<dbReference type="InterPro" id="IPR019533">
    <property type="entry name" value="Peptidase_S26"/>
</dbReference>
<gene>
    <name evidence="10" type="ORF">BPSY_0045</name>
</gene>
<evidence type="ECO:0000256" key="1">
    <source>
        <dbReference type="ARBA" id="ARBA00000677"/>
    </source>
</evidence>
<dbReference type="PANTHER" id="PTHR43390">
    <property type="entry name" value="SIGNAL PEPTIDASE I"/>
    <property type="match status" value="1"/>
</dbReference>
<evidence type="ECO:0000313" key="10">
    <source>
        <dbReference type="EMBL" id="KFI84860.1"/>
    </source>
</evidence>
<feature type="active site" evidence="6">
    <location>
        <position position="94"/>
    </location>
</feature>
<feature type="region of interest" description="Disordered" evidence="8">
    <location>
        <begin position="1"/>
        <end position="20"/>
    </location>
</feature>
<dbReference type="InterPro" id="IPR000223">
    <property type="entry name" value="Pept_S26A_signal_pept_1"/>
</dbReference>
<keyword evidence="11" id="KW-1185">Reference proteome</keyword>
<dbReference type="GO" id="GO:0006465">
    <property type="term" value="P:signal peptide processing"/>
    <property type="evidence" value="ECO:0007669"/>
    <property type="project" value="InterPro"/>
</dbReference>
<dbReference type="CDD" id="cd06530">
    <property type="entry name" value="S26_SPase_I"/>
    <property type="match status" value="1"/>
</dbReference>
<dbReference type="RefSeq" id="WP_033498037.1">
    <property type="nucleotide sequence ID" value="NZ_BAABVZ010000004.1"/>
</dbReference>
<comment type="catalytic activity">
    <reaction evidence="1 7">
        <text>Cleavage of hydrophobic, N-terminal signal or leader sequences from secreted and periplasmic proteins.</text>
        <dbReference type="EC" id="3.4.21.89"/>
    </reaction>
</comment>
<comment type="caution">
    <text evidence="10">The sequence shown here is derived from an EMBL/GenBank/DDBJ whole genome shotgun (WGS) entry which is preliminary data.</text>
</comment>
<dbReference type="GeneID" id="98299273"/>
<comment type="subcellular location">
    <subcellularLocation>
        <location evidence="2">Cell membrane</location>
        <topology evidence="2">Single-pass type II membrane protein</topology>
    </subcellularLocation>
    <subcellularLocation>
        <location evidence="7">Membrane</location>
        <topology evidence="7">Single-pass type II membrane protein</topology>
    </subcellularLocation>
</comment>
<dbReference type="Pfam" id="PF10502">
    <property type="entry name" value="Peptidase_S26"/>
    <property type="match status" value="1"/>
</dbReference>
<dbReference type="InterPro" id="IPR019758">
    <property type="entry name" value="Pept_S26A_signal_pept_1_CS"/>
</dbReference>
<proteinExistence type="inferred from homology"/>
<evidence type="ECO:0000256" key="6">
    <source>
        <dbReference type="PIRSR" id="PIRSR600223-1"/>
    </source>
</evidence>
<keyword evidence="7" id="KW-0472">Membrane</keyword>
<keyword evidence="7" id="KW-1133">Transmembrane helix</keyword>
<evidence type="ECO:0000256" key="2">
    <source>
        <dbReference type="ARBA" id="ARBA00004401"/>
    </source>
</evidence>
<feature type="transmembrane region" description="Helical" evidence="7">
    <location>
        <begin position="66"/>
        <end position="88"/>
    </location>
</feature>
<dbReference type="EMBL" id="JGZI01000001">
    <property type="protein sequence ID" value="KFI84860.1"/>
    <property type="molecule type" value="Genomic_DNA"/>
</dbReference>
<evidence type="ECO:0000259" key="9">
    <source>
        <dbReference type="Pfam" id="PF10502"/>
    </source>
</evidence>
<accession>A0A087CNL0</accession>
<name>A0A087CNL0_9BIFI</name>
<keyword evidence="5 7" id="KW-0378">Hydrolase</keyword>
<dbReference type="GO" id="GO:0005886">
    <property type="term" value="C:plasma membrane"/>
    <property type="evidence" value="ECO:0007669"/>
    <property type="project" value="UniProtKB-SubCell"/>
</dbReference>
<organism evidence="10 11">
    <name type="scientific">Bifidobacterium psychraerophilum</name>
    <dbReference type="NCBI Taxonomy" id="218140"/>
    <lineage>
        <taxon>Bacteria</taxon>
        <taxon>Bacillati</taxon>
        <taxon>Actinomycetota</taxon>
        <taxon>Actinomycetes</taxon>
        <taxon>Bifidobacteriales</taxon>
        <taxon>Bifidobacteriaceae</taxon>
        <taxon>Bifidobacterium</taxon>
    </lineage>
</organism>
<evidence type="ECO:0000256" key="3">
    <source>
        <dbReference type="ARBA" id="ARBA00009370"/>
    </source>
</evidence>
<keyword evidence="7" id="KW-0812">Transmembrane</keyword>
<dbReference type="InterPro" id="IPR036286">
    <property type="entry name" value="LexA/Signal_pep-like_sf"/>
</dbReference>
<dbReference type="SUPFAM" id="SSF51306">
    <property type="entry name" value="LexA/Signal peptidase"/>
    <property type="match status" value="1"/>
</dbReference>
<feature type="compositionally biased region" description="Acidic residues" evidence="8">
    <location>
        <begin position="1"/>
        <end position="11"/>
    </location>
</feature>
<dbReference type="GO" id="GO:0004252">
    <property type="term" value="F:serine-type endopeptidase activity"/>
    <property type="evidence" value="ECO:0007669"/>
    <property type="project" value="InterPro"/>
</dbReference>
<evidence type="ECO:0000256" key="4">
    <source>
        <dbReference type="ARBA" id="ARBA00013208"/>
    </source>
</evidence>
<protein>
    <recommendedName>
        <fullName evidence="4 7">Signal peptidase I</fullName>
        <ecNumber evidence="4 7">3.4.21.89</ecNumber>
    </recommendedName>
</protein>
<dbReference type="NCBIfam" id="TIGR02227">
    <property type="entry name" value="sigpep_I_bact"/>
    <property type="match status" value="1"/>
</dbReference>
<dbReference type="OrthoDB" id="9815782at2"/>
<dbReference type="STRING" id="218140.BPSY_0045"/>
<dbReference type="PANTHER" id="PTHR43390:SF1">
    <property type="entry name" value="CHLOROPLAST PROCESSING PEPTIDASE"/>
    <property type="match status" value="1"/>
</dbReference>
<dbReference type="Gene3D" id="2.10.109.10">
    <property type="entry name" value="Umud Fragment, subunit A"/>
    <property type="match status" value="1"/>
</dbReference>
<feature type="active site" evidence="6">
    <location>
        <position position="148"/>
    </location>
</feature>
<dbReference type="AlphaFoldDB" id="A0A087CNL0"/>
<evidence type="ECO:0000256" key="7">
    <source>
        <dbReference type="RuleBase" id="RU362042"/>
    </source>
</evidence>
<feature type="region of interest" description="Disordered" evidence="8">
    <location>
        <begin position="30"/>
        <end position="54"/>
    </location>
</feature>
<keyword evidence="7" id="KW-0645">Protease</keyword>
<dbReference type="EC" id="3.4.21.89" evidence="4 7"/>
<dbReference type="PRINTS" id="PR00727">
    <property type="entry name" value="LEADERPTASE"/>
</dbReference>
<sequence length="265" mass="28700">MRADDVNEYDADAPSSPINRDARILSVADHGVNPLPAPEPDDDVDWGSRRGGRNRRPEAWLSWKEVLIWCGIPILVVIIIRTFLFGFYSIPSGSMLDTIHEGDRVVTTQLIPGVADLQRGDVIVFKDPAHWLSAETNSSLGQSEYLIKRLIGLPGDTIACDGPGSPITINGVAIDEHSYIRPGVDPSAMSFKVTVTAGHLFVLGDNRSNSADSRFHRDDGDQGLVPVSDVVGVGLAIYWPVQNLSSLNGHHDVFASVPDRSASAK</sequence>
<reference evidence="10 11" key="1">
    <citation type="submission" date="2014-03" db="EMBL/GenBank/DDBJ databases">
        <title>Genomics of Bifidobacteria.</title>
        <authorList>
            <person name="Ventura M."/>
            <person name="Milani C."/>
            <person name="Lugli G.A."/>
        </authorList>
    </citation>
    <scope>NUCLEOTIDE SEQUENCE [LARGE SCALE GENOMIC DNA]</scope>
    <source>
        <strain evidence="10 11">LMG 21775</strain>
    </source>
</reference>
<evidence type="ECO:0000313" key="11">
    <source>
        <dbReference type="Proteomes" id="UP000029050"/>
    </source>
</evidence>
<feature type="domain" description="Peptidase S26" evidence="9">
    <location>
        <begin position="64"/>
        <end position="239"/>
    </location>
</feature>
<dbReference type="eggNOG" id="COG0681">
    <property type="taxonomic scope" value="Bacteria"/>
</dbReference>
<evidence type="ECO:0000256" key="5">
    <source>
        <dbReference type="ARBA" id="ARBA00022801"/>
    </source>
</evidence>
<dbReference type="GO" id="GO:0009003">
    <property type="term" value="F:signal peptidase activity"/>
    <property type="evidence" value="ECO:0007669"/>
    <property type="project" value="UniProtKB-EC"/>
</dbReference>
<evidence type="ECO:0000256" key="8">
    <source>
        <dbReference type="SAM" id="MobiDB-lite"/>
    </source>
</evidence>
<dbReference type="Proteomes" id="UP000029050">
    <property type="component" value="Unassembled WGS sequence"/>
</dbReference>
<dbReference type="PROSITE" id="PS00761">
    <property type="entry name" value="SPASE_I_3"/>
    <property type="match status" value="1"/>
</dbReference>
<comment type="similarity">
    <text evidence="3 7">Belongs to the peptidase S26 family.</text>
</comment>